<dbReference type="AlphaFoldDB" id="A0A251VRW3"/>
<evidence type="ECO:0000313" key="2">
    <source>
        <dbReference type="Proteomes" id="UP000215914"/>
    </source>
</evidence>
<name>A0A251VRW3_HELAN</name>
<organism evidence="1 2">
    <name type="scientific">Helianthus annuus</name>
    <name type="common">Common sunflower</name>
    <dbReference type="NCBI Taxonomy" id="4232"/>
    <lineage>
        <taxon>Eukaryota</taxon>
        <taxon>Viridiplantae</taxon>
        <taxon>Streptophyta</taxon>
        <taxon>Embryophyta</taxon>
        <taxon>Tracheophyta</taxon>
        <taxon>Spermatophyta</taxon>
        <taxon>Magnoliopsida</taxon>
        <taxon>eudicotyledons</taxon>
        <taxon>Gunneridae</taxon>
        <taxon>Pentapetalae</taxon>
        <taxon>asterids</taxon>
        <taxon>campanulids</taxon>
        <taxon>Asterales</taxon>
        <taxon>Asteraceae</taxon>
        <taxon>Asteroideae</taxon>
        <taxon>Heliantheae alliance</taxon>
        <taxon>Heliantheae</taxon>
        <taxon>Helianthus</taxon>
    </lineage>
</organism>
<gene>
    <name evidence="1" type="ORF">HannXRQ_Chr01g0026631</name>
</gene>
<protein>
    <submittedName>
        <fullName evidence="1">Uncharacterized protein</fullName>
    </submittedName>
</protein>
<sequence>MMYNPLKHNIIWFSYSTLTHKTMRRTKPRYQLIRVSVFHIRPISSLSLSPGDNP</sequence>
<dbReference type="InParanoid" id="A0A251VRW3"/>
<accession>A0A251VRW3</accession>
<dbReference type="EMBL" id="CM007890">
    <property type="protein sequence ID" value="OTG38154.1"/>
    <property type="molecule type" value="Genomic_DNA"/>
</dbReference>
<dbReference type="Proteomes" id="UP000215914">
    <property type="component" value="Chromosome 1"/>
</dbReference>
<keyword evidence="2" id="KW-1185">Reference proteome</keyword>
<reference evidence="2" key="1">
    <citation type="journal article" date="2017" name="Nature">
        <title>The sunflower genome provides insights into oil metabolism, flowering and Asterid evolution.</title>
        <authorList>
            <person name="Badouin H."/>
            <person name="Gouzy J."/>
            <person name="Grassa C.J."/>
            <person name="Murat F."/>
            <person name="Staton S.E."/>
            <person name="Cottret L."/>
            <person name="Lelandais-Briere C."/>
            <person name="Owens G.L."/>
            <person name="Carrere S."/>
            <person name="Mayjonade B."/>
            <person name="Legrand L."/>
            <person name="Gill N."/>
            <person name="Kane N.C."/>
            <person name="Bowers J.E."/>
            <person name="Hubner S."/>
            <person name="Bellec A."/>
            <person name="Berard A."/>
            <person name="Berges H."/>
            <person name="Blanchet N."/>
            <person name="Boniface M.C."/>
            <person name="Brunel D."/>
            <person name="Catrice O."/>
            <person name="Chaidir N."/>
            <person name="Claudel C."/>
            <person name="Donnadieu C."/>
            <person name="Faraut T."/>
            <person name="Fievet G."/>
            <person name="Helmstetter N."/>
            <person name="King M."/>
            <person name="Knapp S.J."/>
            <person name="Lai Z."/>
            <person name="Le Paslier M.C."/>
            <person name="Lippi Y."/>
            <person name="Lorenzon L."/>
            <person name="Mandel J.R."/>
            <person name="Marage G."/>
            <person name="Marchand G."/>
            <person name="Marquand E."/>
            <person name="Bret-Mestries E."/>
            <person name="Morien E."/>
            <person name="Nambeesan S."/>
            <person name="Nguyen T."/>
            <person name="Pegot-Espagnet P."/>
            <person name="Pouilly N."/>
            <person name="Raftis F."/>
            <person name="Sallet E."/>
            <person name="Schiex T."/>
            <person name="Thomas J."/>
            <person name="Vandecasteele C."/>
            <person name="Vares D."/>
            <person name="Vear F."/>
            <person name="Vautrin S."/>
            <person name="Crespi M."/>
            <person name="Mangin B."/>
            <person name="Burke J.M."/>
            <person name="Salse J."/>
            <person name="Munos S."/>
            <person name="Vincourt P."/>
            <person name="Rieseberg L.H."/>
            <person name="Langlade N.B."/>
        </authorList>
    </citation>
    <scope>NUCLEOTIDE SEQUENCE [LARGE SCALE GENOMIC DNA]</scope>
    <source>
        <strain evidence="2">cv. SF193</strain>
    </source>
</reference>
<proteinExistence type="predicted"/>
<evidence type="ECO:0000313" key="1">
    <source>
        <dbReference type="EMBL" id="OTG38154.1"/>
    </source>
</evidence>